<dbReference type="InterPro" id="IPR032675">
    <property type="entry name" value="LRR_dom_sf"/>
</dbReference>
<evidence type="ECO:0000259" key="5">
    <source>
        <dbReference type="Pfam" id="PF18052"/>
    </source>
</evidence>
<dbReference type="SUPFAM" id="SSF52058">
    <property type="entry name" value="L domain-like"/>
    <property type="match status" value="1"/>
</dbReference>
<protein>
    <submittedName>
        <fullName evidence="8">NB-ARC domain, LRR domain containing protein</fullName>
    </submittedName>
</protein>
<dbReference type="FunFam" id="3.40.50.300:FF:001091">
    <property type="entry name" value="Probable disease resistance protein At1g61300"/>
    <property type="match status" value="1"/>
</dbReference>
<dbReference type="AlphaFoldDB" id="A0A2P5EME6"/>
<reference evidence="9" key="1">
    <citation type="submission" date="2016-06" db="EMBL/GenBank/DDBJ databases">
        <title>Parallel loss of symbiosis genes in relatives of nitrogen-fixing non-legume Parasponia.</title>
        <authorList>
            <person name="Van Velzen R."/>
            <person name="Holmer R."/>
            <person name="Bu F."/>
            <person name="Rutten L."/>
            <person name="Van Zeijl A."/>
            <person name="Liu W."/>
            <person name="Santuari L."/>
            <person name="Cao Q."/>
            <person name="Sharma T."/>
            <person name="Shen D."/>
            <person name="Roswanjaya Y."/>
            <person name="Wardhani T."/>
            <person name="Kalhor M.S."/>
            <person name="Jansen J."/>
            <person name="Van den Hoogen J."/>
            <person name="Gungor B."/>
            <person name="Hartog M."/>
            <person name="Hontelez J."/>
            <person name="Verver J."/>
            <person name="Yang W.-C."/>
            <person name="Schijlen E."/>
            <person name="Repin R."/>
            <person name="Schilthuizen M."/>
            <person name="Schranz E."/>
            <person name="Heidstra R."/>
            <person name="Miyata K."/>
            <person name="Fedorova E."/>
            <person name="Kohlen W."/>
            <person name="Bisseling T."/>
            <person name="Smit S."/>
            <person name="Geurts R."/>
        </authorList>
    </citation>
    <scope>NUCLEOTIDE SEQUENCE [LARGE SCALE GENOMIC DNA]</scope>
    <source>
        <strain evidence="9">cv. RG33-2</strain>
    </source>
</reference>
<feature type="domain" description="Disease resistance N-terminal" evidence="5">
    <location>
        <begin position="9"/>
        <end position="101"/>
    </location>
</feature>
<accession>A0A2P5EME6</accession>
<dbReference type="PRINTS" id="PR00364">
    <property type="entry name" value="DISEASERSIST"/>
</dbReference>
<evidence type="ECO:0000256" key="3">
    <source>
        <dbReference type="ARBA" id="ARBA00022821"/>
    </source>
</evidence>
<dbReference type="Gene3D" id="3.80.10.10">
    <property type="entry name" value="Ribonuclease Inhibitor"/>
    <property type="match status" value="1"/>
</dbReference>
<feature type="domain" description="NB-ARC" evidence="4">
    <location>
        <begin position="184"/>
        <end position="356"/>
    </location>
</feature>
<dbReference type="Gene3D" id="1.20.5.4130">
    <property type="match status" value="1"/>
</dbReference>
<dbReference type="InterPro" id="IPR058922">
    <property type="entry name" value="WHD_DRP"/>
</dbReference>
<dbReference type="CDD" id="cd14798">
    <property type="entry name" value="RX-CC_like"/>
    <property type="match status" value="1"/>
</dbReference>
<keyword evidence="3" id="KW-0611">Plant defense</keyword>
<evidence type="ECO:0000313" key="8">
    <source>
        <dbReference type="EMBL" id="PON86706.1"/>
    </source>
</evidence>
<sequence length="941" mass="108339">MAESAVIGIVRPVIDKLFQLLFEEAKLFNKDVHREVRSLTDELEIIQCFLKEAEEKRETSEANDGVKTWVKQVREEAYHIEDVMDLYLLHVAQHRRKPQNGFVGFVHKISYLIKVQRPRYDMASEVQNIKASLIEIKNRGEIYGFNSLELQSRSKATNTERNDPRLGSLFIEEAELVRIGSTQDEMMRWMIQGASVRSVVTLVGAGGIGKTTLARKVYDDEVVRGHFDCRAWINVSQSYNTEKLLWIMSKQLFAAGEFTSGDLDTTTEDLISSLRQYLKTRRYVVIFDDVWQIDLWRIIKHALPSNHQGSRIIVTTRNDTIAAFCKETSSDLIQKLQPWSLENSWELFCKKAFQAEFGGHCPQELEQLSLKIVRKCEGLPLVIAAVAGLLSTKKKVVSEWQKLSDCLRSEFETNPCLSPYSKILFLSYKDLSYQLKSCFLYFGMYPKNYSVSQSKLIGKWITEGFIEEKRDRTVEQVAEEYLIELVDRNLVQSRQGPYGGRYCQIHDLMHDIILSKATELGFCQILDENNSKIIGKTRRLSIRGNRENFLGTVKDSGVRSILFYEVDKLTNSVLVTMFEKFKLLKVLDFTKVHLDYLPKELGNLFHLTYLSLRNTKVKKLPKSIGKLENLRILDIRNTLVHKLPKEINKLRHLRHLLANSRDNAIGYPLNDVRGVRIHEGIGNLEDLQTLVTVEVNPDRIGILKELEKLKQLRSLAISNLTLEFGNIVGAAIEKMNHLESLVLQSLNHDEVLDLQSISTPHQLRHLVVISRLRKLPDWISRLENLRLLGLSFSMLTDDLLKSLHSLSNLEHLLLYKAYTAEQLHFEVSGFPKLRRLVLRELEGLEVVKIEKGALPLLEEFEIGPSPLMKEVPSDIQHLQNLRSLKFYEMPKQFVVGIQPIEGPDDLKVKHVPSVRFSYRVEGKRNLVYKLGEPDLLEHLEQ</sequence>
<dbReference type="OrthoDB" id="1178710at2759"/>
<dbReference type="InterPro" id="IPR027417">
    <property type="entry name" value="P-loop_NTPase"/>
</dbReference>
<feature type="domain" description="Disease resistance protein winged helix" evidence="6">
    <location>
        <begin position="444"/>
        <end position="513"/>
    </location>
</feature>
<evidence type="ECO:0000256" key="2">
    <source>
        <dbReference type="ARBA" id="ARBA00022741"/>
    </source>
</evidence>
<dbReference type="InterPro" id="IPR042197">
    <property type="entry name" value="Apaf_helical"/>
</dbReference>
<dbReference type="InterPro" id="IPR055414">
    <property type="entry name" value="LRR_R13L4/SHOC2-like"/>
</dbReference>
<dbReference type="GO" id="GO:0098542">
    <property type="term" value="P:defense response to other organism"/>
    <property type="evidence" value="ECO:0007669"/>
    <property type="project" value="TreeGrafter"/>
</dbReference>
<dbReference type="Gene3D" id="3.40.50.300">
    <property type="entry name" value="P-loop containing nucleotide triphosphate hydrolases"/>
    <property type="match status" value="1"/>
</dbReference>
<name>A0A2P5EME6_TREOI</name>
<dbReference type="PANTHER" id="PTHR23155">
    <property type="entry name" value="DISEASE RESISTANCE PROTEIN RP"/>
    <property type="match status" value="1"/>
</dbReference>
<evidence type="ECO:0000256" key="1">
    <source>
        <dbReference type="ARBA" id="ARBA00022737"/>
    </source>
</evidence>
<dbReference type="FunFam" id="1.10.10.10:FF:000322">
    <property type="entry name" value="Probable disease resistance protein At1g63360"/>
    <property type="match status" value="1"/>
</dbReference>
<dbReference type="InterPro" id="IPR038005">
    <property type="entry name" value="RX-like_CC"/>
</dbReference>
<feature type="domain" description="Disease resistance R13L4/SHOC-2-like LRR" evidence="7">
    <location>
        <begin position="574"/>
        <end position="885"/>
    </location>
</feature>
<dbReference type="Gene3D" id="1.10.10.10">
    <property type="entry name" value="Winged helix-like DNA-binding domain superfamily/Winged helix DNA-binding domain"/>
    <property type="match status" value="1"/>
</dbReference>
<dbReference type="InParanoid" id="A0A2P5EME6"/>
<dbReference type="Pfam" id="PF23559">
    <property type="entry name" value="WHD_DRP"/>
    <property type="match status" value="1"/>
</dbReference>
<dbReference type="Proteomes" id="UP000237000">
    <property type="component" value="Unassembled WGS sequence"/>
</dbReference>
<comment type="caution">
    <text evidence="8">The sequence shown here is derived from an EMBL/GenBank/DDBJ whole genome shotgun (WGS) entry which is preliminary data.</text>
</comment>
<evidence type="ECO:0000259" key="4">
    <source>
        <dbReference type="Pfam" id="PF00931"/>
    </source>
</evidence>
<dbReference type="Pfam" id="PF00931">
    <property type="entry name" value="NB-ARC"/>
    <property type="match status" value="1"/>
</dbReference>
<keyword evidence="9" id="KW-1185">Reference proteome</keyword>
<dbReference type="SUPFAM" id="SSF52540">
    <property type="entry name" value="P-loop containing nucleoside triphosphate hydrolases"/>
    <property type="match status" value="1"/>
</dbReference>
<gene>
    <name evidence="8" type="ORF">TorRG33x02_175380</name>
</gene>
<dbReference type="Pfam" id="PF23598">
    <property type="entry name" value="LRR_14"/>
    <property type="match status" value="1"/>
</dbReference>
<dbReference type="InterPro" id="IPR002182">
    <property type="entry name" value="NB-ARC"/>
</dbReference>
<dbReference type="GO" id="GO:0043531">
    <property type="term" value="F:ADP binding"/>
    <property type="evidence" value="ECO:0007669"/>
    <property type="project" value="InterPro"/>
</dbReference>
<keyword evidence="2" id="KW-0547">Nucleotide-binding</keyword>
<organism evidence="8 9">
    <name type="scientific">Trema orientale</name>
    <name type="common">Charcoal tree</name>
    <name type="synonym">Celtis orientalis</name>
    <dbReference type="NCBI Taxonomy" id="63057"/>
    <lineage>
        <taxon>Eukaryota</taxon>
        <taxon>Viridiplantae</taxon>
        <taxon>Streptophyta</taxon>
        <taxon>Embryophyta</taxon>
        <taxon>Tracheophyta</taxon>
        <taxon>Spermatophyta</taxon>
        <taxon>Magnoliopsida</taxon>
        <taxon>eudicotyledons</taxon>
        <taxon>Gunneridae</taxon>
        <taxon>Pentapetalae</taxon>
        <taxon>rosids</taxon>
        <taxon>fabids</taxon>
        <taxon>Rosales</taxon>
        <taxon>Cannabaceae</taxon>
        <taxon>Trema</taxon>
    </lineage>
</organism>
<evidence type="ECO:0000259" key="6">
    <source>
        <dbReference type="Pfam" id="PF23559"/>
    </source>
</evidence>
<dbReference type="Pfam" id="PF18052">
    <property type="entry name" value="Rx_N"/>
    <property type="match status" value="1"/>
</dbReference>
<evidence type="ECO:0000259" key="7">
    <source>
        <dbReference type="Pfam" id="PF23598"/>
    </source>
</evidence>
<proteinExistence type="predicted"/>
<dbReference type="PANTHER" id="PTHR23155:SF1052">
    <property type="entry name" value="DISEASE RESISTANCE PROTEIN RPM1"/>
    <property type="match status" value="1"/>
</dbReference>
<dbReference type="InterPro" id="IPR041118">
    <property type="entry name" value="Rx_N"/>
</dbReference>
<dbReference type="EMBL" id="JXTC01000128">
    <property type="protein sequence ID" value="PON86706.1"/>
    <property type="molecule type" value="Genomic_DNA"/>
</dbReference>
<evidence type="ECO:0000313" key="9">
    <source>
        <dbReference type="Proteomes" id="UP000237000"/>
    </source>
</evidence>
<dbReference type="Gene3D" id="1.10.8.430">
    <property type="entry name" value="Helical domain of apoptotic protease-activating factors"/>
    <property type="match status" value="1"/>
</dbReference>
<dbReference type="InterPro" id="IPR044974">
    <property type="entry name" value="Disease_R_plants"/>
</dbReference>
<keyword evidence="1" id="KW-0677">Repeat</keyword>
<dbReference type="InterPro" id="IPR036388">
    <property type="entry name" value="WH-like_DNA-bd_sf"/>
</dbReference>